<protein>
    <recommendedName>
        <fullName evidence="6">Copper transport protein</fullName>
    </recommendedName>
</protein>
<evidence type="ECO:0000313" key="7">
    <source>
        <dbReference type="EMBL" id="ORY57757.1"/>
    </source>
</evidence>
<keyword evidence="6" id="KW-0186">Copper</keyword>
<dbReference type="GO" id="GO:0016020">
    <property type="term" value="C:membrane"/>
    <property type="evidence" value="ECO:0007669"/>
    <property type="project" value="UniProtKB-SubCell"/>
</dbReference>
<comment type="subcellular location">
    <subcellularLocation>
        <location evidence="1 6">Membrane</location>
        <topology evidence="1 6">Multi-pass membrane protein</topology>
    </subcellularLocation>
</comment>
<sequence>MLWNWNTIDACFLSQSWKINSHGAFAALCLGVITLVILLEFLRRIAKFYDKHLVRKHRLQAGALAIAGGPPNNPNAAESGGGSQDRGSLIAKNGDGHFVSPHASFQPNAYQQMIRALLHTLQFAVAYWIMLLAMYYNGYIIICIFIGAFLGAFIFGWERLGVHSDETAGYGTLDPTACCG</sequence>
<dbReference type="InParanoid" id="A0A1Y2DEY8"/>
<dbReference type="PANTHER" id="PTHR12483">
    <property type="entry name" value="SOLUTE CARRIER FAMILY 31 COPPER TRANSPORTERS"/>
    <property type="match status" value="1"/>
</dbReference>
<dbReference type="AlphaFoldDB" id="A0A1Y2DEY8"/>
<comment type="caution">
    <text evidence="7">The sequence shown here is derived from an EMBL/GenBank/DDBJ whole genome shotgun (WGS) entry which is preliminary data.</text>
</comment>
<proteinExistence type="inferred from homology"/>
<keyword evidence="8" id="KW-1185">Reference proteome</keyword>
<evidence type="ECO:0000256" key="6">
    <source>
        <dbReference type="RuleBase" id="RU367022"/>
    </source>
</evidence>
<keyword evidence="6" id="KW-0187">Copper transport</keyword>
<evidence type="ECO:0000256" key="2">
    <source>
        <dbReference type="ARBA" id="ARBA00006921"/>
    </source>
</evidence>
<dbReference type="Proteomes" id="UP000193689">
    <property type="component" value="Unassembled WGS sequence"/>
</dbReference>
<dbReference type="RefSeq" id="XP_040710886.1">
    <property type="nucleotide sequence ID" value="XM_040861232.1"/>
</dbReference>
<name>A0A1Y2DEY8_9PEZI</name>
<comment type="similarity">
    <text evidence="2 6">Belongs to the copper transporter (Ctr) (TC 1.A.56) family. SLC31A subfamily.</text>
</comment>
<dbReference type="Pfam" id="PF04145">
    <property type="entry name" value="Ctr"/>
    <property type="match status" value="1"/>
</dbReference>
<dbReference type="GO" id="GO:0005375">
    <property type="term" value="F:copper ion transmembrane transporter activity"/>
    <property type="evidence" value="ECO:0007669"/>
    <property type="project" value="UniProtKB-UniRule"/>
</dbReference>
<evidence type="ECO:0000256" key="4">
    <source>
        <dbReference type="ARBA" id="ARBA00022989"/>
    </source>
</evidence>
<keyword evidence="5 6" id="KW-0472">Membrane</keyword>
<reference evidence="7 8" key="1">
    <citation type="submission" date="2016-07" db="EMBL/GenBank/DDBJ databases">
        <title>Pervasive Adenine N6-methylation of Active Genes in Fungi.</title>
        <authorList>
            <consortium name="DOE Joint Genome Institute"/>
            <person name="Mondo S.J."/>
            <person name="Dannebaum R.O."/>
            <person name="Kuo R.C."/>
            <person name="Labutti K."/>
            <person name="Haridas S."/>
            <person name="Kuo A."/>
            <person name="Salamov A."/>
            <person name="Ahrendt S.R."/>
            <person name="Lipzen A."/>
            <person name="Sullivan W."/>
            <person name="Andreopoulos W.B."/>
            <person name="Clum A."/>
            <person name="Lindquist E."/>
            <person name="Daum C."/>
            <person name="Ramamoorthy G.K."/>
            <person name="Gryganskyi A."/>
            <person name="Culley D."/>
            <person name="Magnuson J.K."/>
            <person name="James T.Y."/>
            <person name="O'Malley M.A."/>
            <person name="Stajich J.E."/>
            <person name="Spatafora J.W."/>
            <person name="Visel A."/>
            <person name="Grigoriev I.V."/>
        </authorList>
    </citation>
    <scope>NUCLEOTIDE SEQUENCE [LARGE SCALE GENOMIC DNA]</scope>
    <source>
        <strain evidence="7 8">CBS 129021</strain>
    </source>
</reference>
<evidence type="ECO:0000256" key="3">
    <source>
        <dbReference type="ARBA" id="ARBA00022692"/>
    </source>
</evidence>
<accession>A0A1Y2DEY8</accession>
<dbReference type="STRING" id="1141098.A0A1Y2DEY8"/>
<evidence type="ECO:0000313" key="8">
    <source>
        <dbReference type="Proteomes" id="UP000193689"/>
    </source>
</evidence>
<keyword evidence="6" id="KW-0406">Ion transport</keyword>
<keyword evidence="6" id="KW-0813">Transport</keyword>
<feature type="transmembrane region" description="Helical" evidence="6">
    <location>
        <begin position="139"/>
        <end position="157"/>
    </location>
</feature>
<dbReference type="FunCoup" id="A0A1Y2DEY8">
    <property type="interactions" value="27"/>
</dbReference>
<feature type="transmembrane region" description="Helical" evidence="6">
    <location>
        <begin position="23"/>
        <end position="42"/>
    </location>
</feature>
<evidence type="ECO:0000256" key="1">
    <source>
        <dbReference type="ARBA" id="ARBA00004141"/>
    </source>
</evidence>
<gene>
    <name evidence="7" type="ORF">BCR38DRAFT_448596</name>
</gene>
<dbReference type="EMBL" id="MCFJ01000018">
    <property type="protein sequence ID" value="ORY57757.1"/>
    <property type="molecule type" value="Genomic_DNA"/>
</dbReference>
<keyword evidence="4 6" id="KW-1133">Transmembrane helix</keyword>
<dbReference type="OrthoDB" id="161814at2759"/>
<keyword evidence="3 6" id="KW-0812">Transmembrane</keyword>
<evidence type="ECO:0000256" key="5">
    <source>
        <dbReference type="ARBA" id="ARBA00023136"/>
    </source>
</evidence>
<dbReference type="InterPro" id="IPR007274">
    <property type="entry name" value="Cop_transporter"/>
</dbReference>
<dbReference type="PANTHER" id="PTHR12483:SF73">
    <property type="entry name" value="COPPER TRANSPORT PROTEIN CTR3"/>
    <property type="match status" value="1"/>
</dbReference>
<dbReference type="GeneID" id="63777444"/>
<organism evidence="7 8">
    <name type="scientific">Pseudomassariella vexata</name>
    <dbReference type="NCBI Taxonomy" id="1141098"/>
    <lineage>
        <taxon>Eukaryota</taxon>
        <taxon>Fungi</taxon>
        <taxon>Dikarya</taxon>
        <taxon>Ascomycota</taxon>
        <taxon>Pezizomycotina</taxon>
        <taxon>Sordariomycetes</taxon>
        <taxon>Xylariomycetidae</taxon>
        <taxon>Amphisphaeriales</taxon>
        <taxon>Pseudomassariaceae</taxon>
        <taxon>Pseudomassariella</taxon>
    </lineage>
</organism>